<dbReference type="AlphaFoldDB" id="F9W534"/>
<evidence type="ECO:0000313" key="1">
    <source>
        <dbReference type="EMBL" id="CCD12281.1"/>
    </source>
</evidence>
<sequence>MMFHTHKACRVQNEVPYMTIKRLHRCYCLGLEHGQQRQQAIQNHRLGSVSTANHRINVLVMVVTHCPVSSQYDFLSFLINQIRHSTASGDASNTTDQPIYS</sequence>
<dbReference type="EMBL" id="CAEQ01000651">
    <property type="protein sequence ID" value="CCD12281.1"/>
    <property type="molecule type" value="Genomic_DNA"/>
</dbReference>
<dbReference type="Proteomes" id="UP000000702">
    <property type="component" value="Unassembled WGS sequence"/>
</dbReference>
<name>F9W534_TRYCI</name>
<proteinExistence type="predicted"/>
<reference evidence="1 2" key="2">
    <citation type="journal article" date="2012" name="Proc. Natl. Acad. Sci. U.S.A.">
        <title>Antigenic diversity is generated by distinct evolutionary mechanisms in African trypanosome species.</title>
        <authorList>
            <person name="Jackson A.P."/>
            <person name="Berry A."/>
            <person name="Aslett M."/>
            <person name="Allison H.C."/>
            <person name="Burton P."/>
            <person name="Vavrova-Anderson J."/>
            <person name="Brown R."/>
            <person name="Browne H."/>
            <person name="Corton N."/>
            <person name="Hauser H."/>
            <person name="Gamble J."/>
            <person name="Gilderthorp R."/>
            <person name="Marcello L."/>
            <person name="McQuillan J."/>
            <person name="Otto T.D."/>
            <person name="Quail M.A."/>
            <person name="Sanders M.J."/>
            <person name="van Tonder A."/>
            <person name="Ginger M.L."/>
            <person name="Field M.C."/>
            <person name="Barry J.D."/>
            <person name="Hertz-Fowler C."/>
            <person name="Berriman M."/>
        </authorList>
    </citation>
    <scope>NUCLEOTIDE SEQUENCE [LARGE SCALE GENOMIC DNA]</scope>
    <source>
        <strain evidence="1 2">IL3000</strain>
    </source>
</reference>
<comment type="caution">
    <text evidence="1">The sequence shown here is derived from an EMBL/GenBank/DDBJ whole genome shotgun (WGS) entry which is preliminary data.</text>
</comment>
<organism evidence="1 2">
    <name type="scientific">Trypanosoma congolense (strain IL3000)</name>
    <dbReference type="NCBI Taxonomy" id="1068625"/>
    <lineage>
        <taxon>Eukaryota</taxon>
        <taxon>Discoba</taxon>
        <taxon>Euglenozoa</taxon>
        <taxon>Kinetoplastea</taxon>
        <taxon>Metakinetoplastina</taxon>
        <taxon>Trypanosomatida</taxon>
        <taxon>Trypanosomatidae</taxon>
        <taxon>Trypanosoma</taxon>
        <taxon>Nannomonas</taxon>
    </lineage>
</organism>
<keyword evidence="2" id="KW-1185">Reference proteome</keyword>
<accession>F9W534</accession>
<evidence type="ECO:0000313" key="2">
    <source>
        <dbReference type="Proteomes" id="UP000000702"/>
    </source>
</evidence>
<protein>
    <submittedName>
        <fullName evidence="1">Uncharacterized protein</fullName>
    </submittedName>
</protein>
<gene>
    <name evidence="1" type="ORF">TCIL3000_0_31780</name>
</gene>
<reference evidence="2" key="1">
    <citation type="submission" date="2011-07" db="EMBL/GenBank/DDBJ databases">
        <title>Divergent evolution of antigenic variation in African trypanosomes.</title>
        <authorList>
            <person name="Jackson A.P."/>
            <person name="Berry A."/>
            <person name="Allison H.C."/>
            <person name="Burton P."/>
            <person name="Anderson J."/>
            <person name="Aslett M."/>
            <person name="Brown R."/>
            <person name="Corton N."/>
            <person name="Harris D."/>
            <person name="Hauser H."/>
            <person name="Gamble J."/>
            <person name="Gilderthorp R."/>
            <person name="McQuillan J."/>
            <person name="Quail M.A."/>
            <person name="Sanders M."/>
            <person name="Van Tonder A."/>
            <person name="Ginger M.L."/>
            <person name="Donelson J.E."/>
            <person name="Field M.C."/>
            <person name="Barry J.D."/>
            <person name="Berriman M."/>
            <person name="Hertz-Fowler C."/>
        </authorList>
    </citation>
    <scope>NUCLEOTIDE SEQUENCE [LARGE SCALE GENOMIC DNA]</scope>
    <source>
        <strain evidence="2">IL3000</strain>
    </source>
</reference>